<comment type="similarity">
    <text evidence="3">Belongs to the UPRTase family.</text>
</comment>
<dbReference type="PANTHER" id="PTHR32315:SF4">
    <property type="entry name" value="URACIL PHOSPHORIBOSYLTRANSFERASE, CHLOROPLASTIC"/>
    <property type="match status" value="1"/>
</dbReference>
<organism evidence="13">
    <name type="scientific">marine metagenome</name>
    <dbReference type="NCBI Taxonomy" id="408172"/>
    <lineage>
        <taxon>unclassified sequences</taxon>
        <taxon>metagenomes</taxon>
        <taxon>ecological metagenomes</taxon>
    </lineage>
</organism>
<protein>
    <recommendedName>
        <fullName evidence="4">uracil phosphoribosyltransferase</fullName>
        <ecNumber evidence="4">2.4.2.9</ecNumber>
    </recommendedName>
    <alternativeName>
        <fullName evidence="11">UMP pyrophosphorylase</fullName>
    </alternativeName>
</protein>
<comment type="pathway">
    <text evidence="2">Pyrimidine metabolism; UMP biosynthesis via salvage pathway; UMP from uracil: step 1/1.</text>
</comment>
<evidence type="ECO:0000256" key="10">
    <source>
        <dbReference type="ARBA" id="ARBA00023134"/>
    </source>
</evidence>
<dbReference type="EC" id="2.4.2.9" evidence="4"/>
<keyword evidence="5" id="KW-0021">Allosteric enzyme</keyword>
<evidence type="ECO:0000256" key="1">
    <source>
        <dbReference type="ARBA" id="ARBA00001946"/>
    </source>
</evidence>
<name>A0A382FV41_9ZZZZ</name>
<sequence>MTIPENFHVIDHPVVEHKLTHIRDETIQPKEFRELVKEVSILLGYESAKRLPLESVEIKTPITRTQSGKISIENIVIVPILRAGLGMVDGLLSLFPKAQVGHVGMERDHITHLPSDYYYKIPPTPEDCFFFVADPMLATGGTVIAAIQKLKDSGVKNIRFLCLIAAPEGADALCNAHPDVEVFAGALDERLNGDKYIVPGLGDSGDRLYGTK</sequence>
<dbReference type="GO" id="GO:0005525">
    <property type="term" value="F:GTP binding"/>
    <property type="evidence" value="ECO:0007669"/>
    <property type="project" value="UniProtKB-KW"/>
</dbReference>
<keyword evidence="8" id="KW-0547">Nucleotide-binding</keyword>
<dbReference type="FunFam" id="3.40.50.2020:FF:000003">
    <property type="entry name" value="Uracil phosphoribosyltransferase"/>
    <property type="match status" value="1"/>
</dbReference>
<keyword evidence="7" id="KW-0808">Transferase</keyword>
<dbReference type="InterPro" id="IPR050054">
    <property type="entry name" value="UPRTase/APRTase"/>
</dbReference>
<evidence type="ECO:0000256" key="3">
    <source>
        <dbReference type="ARBA" id="ARBA00009516"/>
    </source>
</evidence>
<dbReference type="UniPathway" id="UPA00574">
    <property type="reaction ID" value="UER00636"/>
</dbReference>
<proteinExistence type="inferred from homology"/>
<dbReference type="HAMAP" id="MF_01218_B">
    <property type="entry name" value="Upp_B"/>
    <property type="match status" value="1"/>
</dbReference>
<dbReference type="InterPro" id="IPR029057">
    <property type="entry name" value="PRTase-like"/>
</dbReference>
<dbReference type="AlphaFoldDB" id="A0A382FV41"/>
<dbReference type="InterPro" id="IPR034332">
    <property type="entry name" value="Upp_B"/>
</dbReference>
<dbReference type="InterPro" id="IPR005765">
    <property type="entry name" value="UPRT"/>
</dbReference>
<dbReference type="NCBIfam" id="NF001097">
    <property type="entry name" value="PRK00129.1"/>
    <property type="match status" value="1"/>
</dbReference>
<dbReference type="GO" id="GO:0004845">
    <property type="term" value="F:uracil phosphoribosyltransferase activity"/>
    <property type="evidence" value="ECO:0007669"/>
    <property type="project" value="UniProtKB-EC"/>
</dbReference>
<evidence type="ECO:0000256" key="11">
    <source>
        <dbReference type="ARBA" id="ARBA00031082"/>
    </source>
</evidence>
<evidence type="ECO:0000259" key="12">
    <source>
        <dbReference type="Pfam" id="PF14681"/>
    </source>
</evidence>
<feature type="domain" description="Phosphoribosyltransferase" evidence="12">
    <location>
        <begin position="9"/>
        <end position="211"/>
    </location>
</feature>
<reference evidence="13" key="1">
    <citation type="submission" date="2018-05" db="EMBL/GenBank/DDBJ databases">
        <authorList>
            <person name="Lanie J.A."/>
            <person name="Ng W.-L."/>
            <person name="Kazmierczak K.M."/>
            <person name="Andrzejewski T.M."/>
            <person name="Davidsen T.M."/>
            <person name="Wayne K.J."/>
            <person name="Tettelin H."/>
            <person name="Glass J.I."/>
            <person name="Rusch D."/>
            <person name="Podicherti R."/>
            <person name="Tsui H.-C.T."/>
            <person name="Winkler M.E."/>
        </authorList>
    </citation>
    <scope>NUCLEOTIDE SEQUENCE</scope>
</reference>
<keyword evidence="10" id="KW-0342">GTP-binding</keyword>
<dbReference type="NCBIfam" id="TIGR01091">
    <property type="entry name" value="upp"/>
    <property type="match status" value="1"/>
</dbReference>
<dbReference type="PANTHER" id="PTHR32315">
    <property type="entry name" value="ADENINE PHOSPHORIBOSYLTRANSFERASE"/>
    <property type="match status" value="1"/>
</dbReference>
<evidence type="ECO:0000313" key="13">
    <source>
        <dbReference type="EMBL" id="SVB66976.1"/>
    </source>
</evidence>
<dbReference type="SUPFAM" id="SSF53271">
    <property type="entry name" value="PRTase-like"/>
    <property type="match status" value="1"/>
</dbReference>
<evidence type="ECO:0000256" key="8">
    <source>
        <dbReference type="ARBA" id="ARBA00022741"/>
    </source>
</evidence>
<accession>A0A382FV41</accession>
<keyword evidence="6" id="KW-0328">Glycosyltransferase</keyword>
<dbReference type="EMBL" id="UINC01052074">
    <property type="protein sequence ID" value="SVB66976.1"/>
    <property type="molecule type" value="Genomic_DNA"/>
</dbReference>
<dbReference type="GO" id="GO:0006223">
    <property type="term" value="P:uracil salvage"/>
    <property type="evidence" value="ECO:0007669"/>
    <property type="project" value="InterPro"/>
</dbReference>
<dbReference type="CDD" id="cd06223">
    <property type="entry name" value="PRTases_typeI"/>
    <property type="match status" value="1"/>
</dbReference>
<dbReference type="GO" id="GO:0044206">
    <property type="term" value="P:UMP salvage"/>
    <property type="evidence" value="ECO:0007669"/>
    <property type="project" value="UniProtKB-UniPathway"/>
</dbReference>
<dbReference type="GO" id="GO:0005737">
    <property type="term" value="C:cytoplasm"/>
    <property type="evidence" value="ECO:0007669"/>
    <property type="project" value="UniProtKB-ARBA"/>
</dbReference>
<evidence type="ECO:0000256" key="2">
    <source>
        <dbReference type="ARBA" id="ARBA00005180"/>
    </source>
</evidence>
<dbReference type="InterPro" id="IPR000836">
    <property type="entry name" value="PRTase_dom"/>
</dbReference>
<dbReference type="Gene3D" id="3.40.50.2020">
    <property type="match status" value="1"/>
</dbReference>
<evidence type="ECO:0000256" key="9">
    <source>
        <dbReference type="ARBA" id="ARBA00022842"/>
    </source>
</evidence>
<evidence type="ECO:0000256" key="7">
    <source>
        <dbReference type="ARBA" id="ARBA00022679"/>
    </source>
</evidence>
<evidence type="ECO:0000256" key="5">
    <source>
        <dbReference type="ARBA" id="ARBA00022533"/>
    </source>
</evidence>
<evidence type="ECO:0000256" key="6">
    <source>
        <dbReference type="ARBA" id="ARBA00022676"/>
    </source>
</evidence>
<evidence type="ECO:0000256" key="4">
    <source>
        <dbReference type="ARBA" id="ARBA00011894"/>
    </source>
</evidence>
<gene>
    <name evidence="13" type="ORF">METZ01_LOCUS219830</name>
</gene>
<comment type="cofactor">
    <cofactor evidence="1">
        <name>Mg(2+)</name>
        <dbReference type="ChEBI" id="CHEBI:18420"/>
    </cofactor>
</comment>
<keyword evidence="9" id="KW-0460">Magnesium</keyword>
<dbReference type="Pfam" id="PF14681">
    <property type="entry name" value="UPRTase"/>
    <property type="match status" value="1"/>
</dbReference>